<evidence type="ECO:0000313" key="1">
    <source>
        <dbReference type="EMBL" id="AAU38807.1"/>
    </source>
</evidence>
<dbReference type="EMBL" id="AE016827">
    <property type="protein sequence ID" value="AAU38807.1"/>
    <property type="molecule type" value="Genomic_DNA"/>
</dbReference>
<protein>
    <submittedName>
        <fullName evidence="1">Uncharacterized protein</fullName>
    </submittedName>
</protein>
<dbReference type="Proteomes" id="UP000000607">
    <property type="component" value="Chromosome"/>
</dbReference>
<proteinExistence type="predicted"/>
<evidence type="ECO:0000313" key="2">
    <source>
        <dbReference type="Proteomes" id="UP000000607"/>
    </source>
</evidence>
<keyword evidence="2" id="KW-1185">Reference proteome</keyword>
<dbReference type="HOGENOM" id="CLU_3137427_0_0_6"/>
<dbReference type="STRING" id="221988.MS2200"/>
<reference evidence="1 2" key="1">
    <citation type="journal article" date="2004" name="Nat. Biotechnol.">
        <title>The genome sequence of the capnophilic rumen bacterium Mannheimia succiniciproducens.</title>
        <authorList>
            <person name="Hong S.H."/>
            <person name="Kim J.S."/>
            <person name="Lee S.Y."/>
            <person name="In Y.H."/>
            <person name="Choi S.S."/>
            <person name="Rih J.-K."/>
            <person name="Kim C.H."/>
            <person name="Jeong H."/>
            <person name="Hur C.G."/>
            <person name="Kim J.J."/>
        </authorList>
    </citation>
    <scope>NUCLEOTIDE SEQUENCE [LARGE SCALE GENOMIC DNA]</scope>
    <source>
        <strain evidence="2">KCTC 0769BP / MBEL55E</strain>
    </source>
</reference>
<sequence>MQSLKGLFRFGLATPTLKKCCFMTALCIANQSAVSFCKFFLLMQFCKTI</sequence>
<gene>
    <name evidence="1" type="ordered locus">MS2200</name>
</gene>
<dbReference type="AlphaFoldDB" id="Q65QF3"/>
<dbReference type="KEGG" id="msu:MS2200"/>
<organism evidence="1 2">
    <name type="scientific">Mannheimia succiniciproducens (strain KCTC 0769BP / MBEL55E)</name>
    <dbReference type="NCBI Taxonomy" id="221988"/>
    <lineage>
        <taxon>Bacteria</taxon>
        <taxon>Pseudomonadati</taxon>
        <taxon>Pseudomonadota</taxon>
        <taxon>Gammaproteobacteria</taxon>
        <taxon>Pasteurellales</taxon>
        <taxon>Pasteurellaceae</taxon>
        <taxon>Basfia</taxon>
    </lineage>
</organism>
<name>Q65QF3_MANSM</name>
<accession>Q65QF3</accession>